<dbReference type="OrthoDB" id="9808150at2"/>
<dbReference type="InterPro" id="IPR027417">
    <property type="entry name" value="P-loop_NTPase"/>
</dbReference>
<evidence type="ECO:0000256" key="7">
    <source>
        <dbReference type="ARBA" id="ARBA00022840"/>
    </source>
</evidence>
<dbReference type="Pfam" id="PF00625">
    <property type="entry name" value="Guanylate_kin"/>
    <property type="match status" value="1"/>
</dbReference>
<dbReference type="NCBIfam" id="TIGR03263">
    <property type="entry name" value="guanyl_kin"/>
    <property type="match status" value="1"/>
</dbReference>
<dbReference type="PANTHER" id="PTHR23117:SF13">
    <property type="entry name" value="GUANYLATE KINASE"/>
    <property type="match status" value="1"/>
</dbReference>
<dbReference type="PROSITE" id="PS50052">
    <property type="entry name" value="GUANYLATE_KINASE_2"/>
    <property type="match status" value="1"/>
</dbReference>
<dbReference type="KEGG" id="nmu:Nmul_A0052"/>
<sequence>MTTTPGTLYIISAPSGAGKTSLVKALLQTGIDLSLSISYTSRQPRPEEMDGRDYHFVTRQVFEQKLQEDEFLESAELYGNFYGTSKKWINETMTSGRDILLEIDSQGARQVRAVFPVAVGIFVLPPSLEVLEMRLRQRAQDSLEAISRRLAAAREELSHAGEYNYIIINDKLDRALQDLKCIIQAERLKTAKQLVRHHGLLAQLTRTSVL</sequence>
<name>A0A1H5Y9U0_NITMU</name>
<dbReference type="GO" id="GO:0005829">
    <property type="term" value="C:cytosol"/>
    <property type="evidence" value="ECO:0007669"/>
    <property type="project" value="TreeGrafter"/>
</dbReference>
<evidence type="ECO:0000256" key="3">
    <source>
        <dbReference type="ARBA" id="ARBA00016296"/>
    </source>
</evidence>
<dbReference type="RefSeq" id="WP_011379416.1">
    <property type="nucleotide sequence ID" value="NC_007614.1"/>
</dbReference>
<dbReference type="CDD" id="cd00071">
    <property type="entry name" value="GMPK"/>
    <property type="match status" value="1"/>
</dbReference>
<dbReference type="SMART" id="SM00072">
    <property type="entry name" value="GuKc"/>
    <property type="match status" value="1"/>
</dbReference>
<comment type="subcellular location">
    <subcellularLocation>
        <location evidence="9">Cytoplasm</location>
    </subcellularLocation>
</comment>
<evidence type="ECO:0000256" key="4">
    <source>
        <dbReference type="ARBA" id="ARBA00022679"/>
    </source>
</evidence>
<dbReference type="InterPro" id="IPR008145">
    <property type="entry name" value="GK/Ca_channel_bsu"/>
</dbReference>
<dbReference type="EMBL" id="FNVK01000050">
    <property type="protein sequence ID" value="SEG20226.1"/>
    <property type="molecule type" value="Genomic_DNA"/>
</dbReference>
<dbReference type="InterPro" id="IPR017665">
    <property type="entry name" value="Guanylate_kinase"/>
</dbReference>
<dbReference type="InterPro" id="IPR020590">
    <property type="entry name" value="Guanylate_kinase_CS"/>
</dbReference>
<evidence type="ECO:0000256" key="2">
    <source>
        <dbReference type="ARBA" id="ARBA00012961"/>
    </source>
</evidence>
<feature type="domain" description="Guanylate kinase-like" evidence="10">
    <location>
        <begin position="6"/>
        <end position="184"/>
    </location>
</feature>
<dbReference type="PROSITE" id="PS00856">
    <property type="entry name" value="GUANYLATE_KINASE_1"/>
    <property type="match status" value="1"/>
</dbReference>
<keyword evidence="7 9" id="KW-0067">ATP-binding</keyword>
<dbReference type="AlphaFoldDB" id="A0A1H5Y9U0"/>
<keyword evidence="5 9" id="KW-0547">Nucleotide-binding</keyword>
<dbReference type="Gene3D" id="3.30.63.10">
    <property type="entry name" value="Guanylate Kinase phosphate binding domain"/>
    <property type="match status" value="1"/>
</dbReference>
<dbReference type="EC" id="2.7.4.8" evidence="2 9"/>
<organism evidence="11 12">
    <name type="scientific">Nitrosospira multiformis (strain ATCC 25196 / NCIMB 11849 / C 71)</name>
    <dbReference type="NCBI Taxonomy" id="323848"/>
    <lineage>
        <taxon>Bacteria</taxon>
        <taxon>Pseudomonadati</taxon>
        <taxon>Pseudomonadota</taxon>
        <taxon>Betaproteobacteria</taxon>
        <taxon>Nitrosomonadales</taxon>
        <taxon>Nitrosomonadaceae</taxon>
        <taxon>Nitrosospira</taxon>
    </lineage>
</organism>
<comment type="similarity">
    <text evidence="1 9">Belongs to the guanylate kinase family.</text>
</comment>
<dbReference type="InterPro" id="IPR008144">
    <property type="entry name" value="Guanylate_kin-like_dom"/>
</dbReference>
<evidence type="ECO:0000256" key="1">
    <source>
        <dbReference type="ARBA" id="ARBA00005790"/>
    </source>
</evidence>
<dbReference type="GO" id="GO:0005524">
    <property type="term" value="F:ATP binding"/>
    <property type="evidence" value="ECO:0007669"/>
    <property type="project" value="UniProtKB-UniRule"/>
</dbReference>
<keyword evidence="6 9" id="KW-0418">Kinase</keyword>
<evidence type="ECO:0000259" key="10">
    <source>
        <dbReference type="PROSITE" id="PS50052"/>
    </source>
</evidence>
<protein>
    <recommendedName>
        <fullName evidence="3 9">Guanylate kinase</fullName>
        <ecNumber evidence="2 9">2.7.4.8</ecNumber>
    </recommendedName>
    <alternativeName>
        <fullName evidence="8 9">GMP kinase</fullName>
    </alternativeName>
</protein>
<dbReference type="HAMAP" id="MF_00328">
    <property type="entry name" value="Guanylate_kinase"/>
    <property type="match status" value="1"/>
</dbReference>
<comment type="function">
    <text evidence="9">Essential for recycling GMP and indirectly, cGMP.</text>
</comment>
<evidence type="ECO:0000256" key="5">
    <source>
        <dbReference type="ARBA" id="ARBA00022741"/>
    </source>
</evidence>
<dbReference type="SMR" id="A0A1H5Y9U0"/>
<comment type="catalytic activity">
    <reaction evidence="9">
        <text>GMP + ATP = GDP + ADP</text>
        <dbReference type="Rhea" id="RHEA:20780"/>
        <dbReference type="ChEBI" id="CHEBI:30616"/>
        <dbReference type="ChEBI" id="CHEBI:58115"/>
        <dbReference type="ChEBI" id="CHEBI:58189"/>
        <dbReference type="ChEBI" id="CHEBI:456216"/>
        <dbReference type="EC" id="2.7.4.8"/>
    </reaction>
</comment>
<dbReference type="PANTHER" id="PTHR23117">
    <property type="entry name" value="GUANYLATE KINASE-RELATED"/>
    <property type="match status" value="1"/>
</dbReference>
<proteinExistence type="inferred from homology"/>
<evidence type="ECO:0000256" key="8">
    <source>
        <dbReference type="ARBA" id="ARBA00030128"/>
    </source>
</evidence>
<accession>A0A1H5Y9U0</accession>
<dbReference type="FunFam" id="3.30.63.10:FF:000002">
    <property type="entry name" value="Guanylate kinase 1"/>
    <property type="match status" value="1"/>
</dbReference>
<dbReference type="SUPFAM" id="SSF52540">
    <property type="entry name" value="P-loop containing nucleoside triphosphate hydrolases"/>
    <property type="match status" value="1"/>
</dbReference>
<dbReference type="GO" id="GO:0004385">
    <property type="term" value="F:GMP kinase activity"/>
    <property type="evidence" value="ECO:0007669"/>
    <property type="project" value="UniProtKB-UniRule"/>
</dbReference>
<reference evidence="11 12" key="1">
    <citation type="submission" date="2016-10" db="EMBL/GenBank/DDBJ databases">
        <authorList>
            <person name="de Groot N.N."/>
        </authorList>
    </citation>
    <scope>NUCLEOTIDE SEQUENCE [LARGE SCALE GENOMIC DNA]</scope>
    <source>
        <strain evidence="11 12">Nl13</strain>
    </source>
</reference>
<evidence type="ECO:0000256" key="6">
    <source>
        <dbReference type="ARBA" id="ARBA00022777"/>
    </source>
</evidence>
<gene>
    <name evidence="9" type="primary">gmk</name>
    <name evidence="11" type="ORF">SAMN05216403_1503</name>
</gene>
<dbReference type="Proteomes" id="UP000236751">
    <property type="component" value="Unassembled WGS sequence"/>
</dbReference>
<dbReference type="Gene3D" id="3.40.50.300">
    <property type="entry name" value="P-loop containing nucleotide triphosphate hydrolases"/>
    <property type="match status" value="1"/>
</dbReference>
<feature type="binding site" evidence="9">
    <location>
        <begin position="13"/>
        <end position="20"/>
    </location>
    <ligand>
        <name>ATP</name>
        <dbReference type="ChEBI" id="CHEBI:30616"/>
    </ligand>
</feature>
<evidence type="ECO:0000256" key="9">
    <source>
        <dbReference type="HAMAP-Rule" id="MF_00328"/>
    </source>
</evidence>
<evidence type="ECO:0000313" key="12">
    <source>
        <dbReference type="Proteomes" id="UP000236751"/>
    </source>
</evidence>
<keyword evidence="9" id="KW-0963">Cytoplasm</keyword>
<evidence type="ECO:0000313" key="11">
    <source>
        <dbReference type="EMBL" id="SEG20226.1"/>
    </source>
</evidence>
<keyword evidence="4 9" id="KW-0808">Transferase</keyword>